<feature type="domain" description="MacB-like periplasmic core" evidence="10">
    <location>
        <begin position="30"/>
        <end position="235"/>
    </location>
</feature>
<organism evidence="11">
    <name type="scientific">Anaplasma marginale</name>
    <dbReference type="NCBI Taxonomy" id="770"/>
    <lineage>
        <taxon>Bacteria</taxon>
        <taxon>Pseudomonadati</taxon>
        <taxon>Pseudomonadota</taxon>
        <taxon>Alphaproteobacteria</taxon>
        <taxon>Rickettsiales</taxon>
        <taxon>Anaplasmataceae</taxon>
        <taxon>Anaplasma</taxon>
    </lineage>
</organism>
<feature type="transmembrane region" description="Helical" evidence="8">
    <location>
        <begin position="265"/>
        <end position="289"/>
    </location>
</feature>
<dbReference type="Pfam" id="PF12704">
    <property type="entry name" value="MacB_PCD"/>
    <property type="match status" value="1"/>
</dbReference>
<evidence type="ECO:0000259" key="9">
    <source>
        <dbReference type="Pfam" id="PF02687"/>
    </source>
</evidence>
<keyword evidence="4" id="KW-1003">Cell membrane</keyword>
<sequence>MSGGVMGLEWLLARRYIQSNGGRFLFSTATVLSILGICIGVATLISVTSVMNGFSAKLLSSILGMNGHITIHCNRPDYPNVIAEIYHVPGVVSAAPVIEGQALLKYENNIMGAVVRGMHMCDIRRKLHGYVVRGDVDMLEEGIVLGFRLAESIGADYGDEITIISPETSPTIFGAVPRTKTYKVTGIFDVGVYEYDSAFAYIPLRDSQLLFGYANRIKYIEVFLEDVTKSSEALVEIARRTSLKVEDWKVQQGQYFRALELERDAMFFILALIVIVAAFNIISGISVLVRDKRGAIAIMRTMGVSRYAVMRIFCMCGAFIGILGTSFGCVLGVAFSANIENINNFFSSFGHGTLFESIAYCLEGISPEMMFGDIARVVMLSLSASLLAAVPPAIVAARQNPVDILRYE</sequence>
<dbReference type="GO" id="GO:0098797">
    <property type="term" value="C:plasma membrane protein complex"/>
    <property type="evidence" value="ECO:0007669"/>
    <property type="project" value="TreeGrafter"/>
</dbReference>
<dbReference type="GO" id="GO:0044874">
    <property type="term" value="P:lipoprotein localization to outer membrane"/>
    <property type="evidence" value="ECO:0007669"/>
    <property type="project" value="TreeGrafter"/>
</dbReference>
<evidence type="ECO:0000256" key="8">
    <source>
        <dbReference type="SAM" id="Phobius"/>
    </source>
</evidence>
<comment type="similarity">
    <text evidence="2">Belongs to the ABC-4 integral membrane protein family. LolC/E subfamily.</text>
</comment>
<feature type="transmembrane region" description="Helical" evidence="8">
    <location>
        <begin position="309"/>
        <end position="335"/>
    </location>
</feature>
<name>A0A643CM06_ANAMA</name>
<keyword evidence="5 8" id="KW-0812">Transmembrane</keyword>
<proteinExistence type="inferred from homology"/>
<keyword evidence="6 8" id="KW-1133">Transmembrane helix</keyword>
<dbReference type="Pfam" id="PF02687">
    <property type="entry name" value="FtsX"/>
    <property type="match status" value="1"/>
</dbReference>
<dbReference type="RefSeq" id="WP_010268756.1">
    <property type="nucleotide sequence ID" value="NZ_PKOF01000003.1"/>
</dbReference>
<keyword evidence="7 8" id="KW-0472">Membrane</keyword>
<dbReference type="EMBL" id="VTCY01000002">
    <property type="protein sequence ID" value="KAB0452493.1"/>
    <property type="molecule type" value="Genomic_DNA"/>
</dbReference>
<comment type="subcellular location">
    <subcellularLocation>
        <location evidence="1">Cell membrane</location>
        <topology evidence="1">Multi-pass membrane protein</topology>
    </subcellularLocation>
</comment>
<feature type="transmembrane region" description="Helical" evidence="8">
    <location>
        <begin position="374"/>
        <end position="397"/>
    </location>
</feature>
<keyword evidence="3" id="KW-0813">Transport</keyword>
<dbReference type="GO" id="GO:0042953">
    <property type="term" value="P:lipoprotein transport"/>
    <property type="evidence" value="ECO:0007669"/>
    <property type="project" value="InterPro"/>
</dbReference>
<dbReference type="AlphaFoldDB" id="A0A643CM06"/>
<comment type="caution">
    <text evidence="11">The sequence shown here is derived from an EMBL/GenBank/DDBJ whole genome shotgun (WGS) entry which is preliminary data.</text>
</comment>
<evidence type="ECO:0000313" key="11">
    <source>
        <dbReference type="EMBL" id="KAB0452493.1"/>
    </source>
</evidence>
<protein>
    <submittedName>
        <fullName evidence="11">Lipoprotein-releasing ABC transporter permease subunit</fullName>
    </submittedName>
</protein>
<dbReference type="InterPro" id="IPR051447">
    <property type="entry name" value="Lipoprotein-release_system"/>
</dbReference>
<evidence type="ECO:0000256" key="6">
    <source>
        <dbReference type="ARBA" id="ARBA00022989"/>
    </source>
</evidence>
<evidence type="ECO:0000256" key="2">
    <source>
        <dbReference type="ARBA" id="ARBA00005236"/>
    </source>
</evidence>
<evidence type="ECO:0000256" key="1">
    <source>
        <dbReference type="ARBA" id="ARBA00004651"/>
    </source>
</evidence>
<feature type="domain" description="ABC3 transporter permease C-terminal" evidence="9">
    <location>
        <begin position="267"/>
        <end position="401"/>
    </location>
</feature>
<evidence type="ECO:0000256" key="3">
    <source>
        <dbReference type="ARBA" id="ARBA00022448"/>
    </source>
</evidence>
<dbReference type="PANTHER" id="PTHR30489:SF0">
    <property type="entry name" value="LIPOPROTEIN-RELEASING SYSTEM TRANSMEMBRANE PROTEIN LOLE"/>
    <property type="match status" value="1"/>
</dbReference>
<keyword evidence="11" id="KW-0449">Lipoprotein</keyword>
<dbReference type="InterPro" id="IPR003838">
    <property type="entry name" value="ABC3_permease_C"/>
</dbReference>
<reference evidence="11" key="1">
    <citation type="submission" date="2019-08" db="EMBL/GenBank/DDBJ databases">
        <authorList>
            <person name="Amaro Estrada I."/>
            <person name="Quiroz Castaneda R.E."/>
            <person name="Martinez Ocampo F."/>
            <person name="Rodriguez Camarillo S.D."/>
        </authorList>
    </citation>
    <scope>NUCLEOTIDE SEQUENCE</scope>
    <source>
        <strain evidence="11">MEX-30-184-02</strain>
    </source>
</reference>
<dbReference type="InterPro" id="IPR011925">
    <property type="entry name" value="LolCE_TM"/>
</dbReference>
<evidence type="ECO:0000256" key="5">
    <source>
        <dbReference type="ARBA" id="ARBA00022692"/>
    </source>
</evidence>
<evidence type="ECO:0000256" key="4">
    <source>
        <dbReference type="ARBA" id="ARBA00022475"/>
    </source>
</evidence>
<dbReference type="InterPro" id="IPR025857">
    <property type="entry name" value="MacB_PCD"/>
</dbReference>
<dbReference type="PANTHER" id="PTHR30489">
    <property type="entry name" value="LIPOPROTEIN-RELEASING SYSTEM TRANSMEMBRANE PROTEIN LOLE"/>
    <property type="match status" value="1"/>
</dbReference>
<evidence type="ECO:0000259" key="10">
    <source>
        <dbReference type="Pfam" id="PF12704"/>
    </source>
</evidence>
<feature type="transmembrane region" description="Helical" evidence="8">
    <location>
        <begin position="24"/>
        <end position="47"/>
    </location>
</feature>
<evidence type="ECO:0000256" key="7">
    <source>
        <dbReference type="ARBA" id="ARBA00023136"/>
    </source>
</evidence>
<accession>A0A643CM06</accession>
<gene>
    <name evidence="11" type="ORF">FY207_00870</name>
</gene>
<dbReference type="NCBIfam" id="TIGR02212">
    <property type="entry name" value="lolCE"/>
    <property type="match status" value="1"/>
</dbReference>